<dbReference type="GO" id="GO:0005839">
    <property type="term" value="C:proteasome core complex"/>
    <property type="evidence" value="ECO:0007669"/>
    <property type="project" value="InterPro"/>
</dbReference>
<evidence type="ECO:0000313" key="13">
    <source>
        <dbReference type="Proteomes" id="UP000476030"/>
    </source>
</evidence>
<proteinExistence type="inferred from homology"/>
<evidence type="ECO:0000256" key="7">
    <source>
        <dbReference type="ARBA" id="ARBA00052385"/>
    </source>
</evidence>
<dbReference type="EMBL" id="WTUW01000001">
    <property type="protein sequence ID" value="MZR29892.1"/>
    <property type="molecule type" value="Genomic_DNA"/>
</dbReference>
<evidence type="ECO:0000256" key="6">
    <source>
        <dbReference type="ARBA" id="ARBA00023053"/>
    </source>
</evidence>
<feature type="binding site" evidence="11">
    <location>
        <position position="173"/>
    </location>
    <ligand>
        <name>Na(+)</name>
        <dbReference type="ChEBI" id="CHEBI:29101"/>
    </ligand>
</feature>
<keyword evidence="3 11" id="KW-0645">Protease</keyword>
<keyword evidence="5 11" id="KW-0378">Hydrolase</keyword>
<accession>A0A6L8W5X5</accession>
<evidence type="ECO:0000256" key="4">
    <source>
        <dbReference type="ARBA" id="ARBA00022698"/>
    </source>
</evidence>
<dbReference type="Gene3D" id="3.60.20.10">
    <property type="entry name" value="Glutamine Phosphoribosylpyrophosphate, subunit 1, domain 1"/>
    <property type="match status" value="1"/>
</dbReference>
<comment type="subcellular location">
    <subcellularLocation>
        <location evidence="11">Cytoplasm</location>
    </subcellularLocation>
</comment>
<dbReference type="CDD" id="cd01913">
    <property type="entry name" value="protease_HslV"/>
    <property type="match status" value="1"/>
</dbReference>
<evidence type="ECO:0000256" key="11">
    <source>
        <dbReference type="HAMAP-Rule" id="MF_00248"/>
    </source>
</evidence>
<dbReference type="SUPFAM" id="SSF56235">
    <property type="entry name" value="N-terminal nucleophile aminohydrolases (Ntn hydrolases)"/>
    <property type="match status" value="1"/>
</dbReference>
<evidence type="ECO:0000256" key="5">
    <source>
        <dbReference type="ARBA" id="ARBA00022801"/>
    </source>
</evidence>
<keyword evidence="11" id="KW-0963">Cytoplasm</keyword>
<dbReference type="InterPro" id="IPR029055">
    <property type="entry name" value="Ntn_hydrolases_N"/>
</dbReference>
<dbReference type="GO" id="GO:0051603">
    <property type="term" value="P:proteolysis involved in protein catabolic process"/>
    <property type="evidence" value="ECO:0007669"/>
    <property type="project" value="InterPro"/>
</dbReference>
<dbReference type="RefSeq" id="WP_161314437.1">
    <property type="nucleotide sequence ID" value="NZ_WTUW01000001.1"/>
</dbReference>
<comment type="similarity">
    <text evidence="1 11">Belongs to the peptidase T1B family. HslV subfamily.</text>
</comment>
<dbReference type="PANTHER" id="PTHR32194">
    <property type="entry name" value="METALLOPROTEASE TLDD"/>
    <property type="match status" value="1"/>
</dbReference>
<protein>
    <recommendedName>
        <fullName evidence="10 11">ATP-dependent protease subunit HslV</fullName>
        <ecNumber evidence="9 11">3.4.25.2</ecNumber>
    </recommendedName>
</protein>
<dbReference type="PROSITE" id="PS51476">
    <property type="entry name" value="PROTEASOME_BETA_2"/>
    <property type="match status" value="1"/>
</dbReference>
<evidence type="ECO:0000256" key="9">
    <source>
        <dbReference type="ARBA" id="ARBA00066335"/>
    </source>
</evidence>
<keyword evidence="6 11" id="KW-0915">Sodium</keyword>
<dbReference type="GO" id="GO:0046872">
    <property type="term" value="F:metal ion binding"/>
    <property type="evidence" value="ECO:0007669"/>
    <property type="project" value="UniProtKB-KW"/>
</dbReference>
<organism evidence="12 13">
    <name type="scientific">Sneathiella litorea</name>
    <dbReference type="NCBI Taxonomy" id="2606216"/>
    <lineage>
        <taxon>Bacteria</taxon>
        <taxon>Pseudomonadati</taxon>
        <taxon>Pseudomonadota</taxon>
        <taxon>Alphaproteobacteria</taxon>
        <taxon>Sneathiellales</taxon>
        <taxon>Sneathiellaceae</taxon>
        <taxon>Sneathiella</taxon>
    </lineage>
</organism>
<evidence type="ECO:0000313" key="12">
    <source>
        <dbReference type="EMBL" id="MZR29892.1"/>
    </source>
</evidence>
<dbReference type="NCBIfam" id="TIGR03692">
    <property type="entry name" value="ATP_dep_HslV"/>
    <property type="match status" value="1"/>
</dbReference>
<dbReference type="GO" id="GO:0009376">
    <property type="term" value="C:HslUV protease complex"/>
    <property type="evidence" value="ECO:0007669"/>
    <property type="project" value="UniProtKB-UniRule"/>
</dbReference>
<dbReference type="InterPro" id="IPR023333">
    <property type="entry name" value="Proteasome_suB-type"/>
</dbReference>
<sequence length="186" mass="20021">MSEKIESWHGTTILSVRKNGTVVVAGDGQVSLGQTVIKSNARKVRRIGTKNDVIVGFAGATADAFTLFERLEGKLEQHPGNLTRACVELAKDWRTDKYLRRLEAMMAVANKDVSLILTGTGDVLEPEDGIIAIGSGGNYALAAARALIDREDMEAKDIAQKAMSIAAQICVYTNESVIIESIGKND</sequence>
<evidence type="ECO:0000256" key="1">
    <source>
        <dbReference type="ARBA" id="ARBA00006053"/>
    </source>
</evidence>
<evidence type="ECO:0000256" key="8">
    <source>
        <dbReference type="ARBA" id="ARBA00064434"/>
    </source>
</evidence>
<dbReference type="FunFam" id="3.60.20.10:FF:000002">
    <property type="entry name" value="ATP-dependent protease subunit HslV"/>
    <property type="match status" value="1"/>
</dbReference>
<comment type="catalytic activity">
    <reaction evidence="7 11">
        <text>ATP-dependent cleavage of peptide bonds with broad specificity.</text>
        <dbReference type="EC" id="3.4.25.2"/>
    </reaction>
</comment>
<dbReference type="InterPro" id="IPR001353">
    <property type="entry name" value="Proteasome_sua/b"/>
</dbReference>
<dbReference type="Pfam" id="PF00227">
    <property type="entry name" value="Proteasome"/>
    <property type="match status" value="1"/>
</dbReference>
<comment type="subunit">
    <text evidence="8 11">A double ring-shaped homohexamer of HslV is capped on each side by a ring-shaped HslU homohexamer. The assembly of the HslU/HslV complex is dependent on binding of ATP.</text>
</comment>
<dbReference type="PANTHER" id="PTHR32194:SF7">
    <property type="entry name" value="ATP-DEPENDENT PROTEASE SUBUNIT HSLV"/>
    <property type="match status" value="1"/>
</dbReference>
<keyword evidence="4 11" id="KW-0888">Threonine protease</keyword>
<dbReference type="PIRSF" id="PIRSF039093">
    <property type="entry name" value="HslV"/>
    <property type="match status" value="1"/>
</dbReference>
<keyword evidence="13" id="KW-1185">Reference proteome</keyword>
<dbReference type="EC" id="3.4.25.2" evidence="9 11"/>
<evidence type="ECO:0000256" key="2">
    <source>
        <dbReference type="ARBA" id="ARBA00022533"/>
    </source>
</evidence>
<dbReference type="NCBIfam" id="NF003964">
    <property type="entry name" value="PRK05456.1"/>
    <property type="match status" value="1"/>
</dbReference>
<dbReference type="AlphaFoldDB" id="A0A6L8W5X5"/>
<feature type="binding site" evidence="11">
    <location>
        <position position="170"/>
    </location>
    <ligand>
        <name>Na(+)</name>
        <dbReference type="ChEBI" id="CHEBI:29101"/>
    </ligand>
</feature>
<dbReference type="InterPro" id="IPR022281">
    <property type="entry name" value="ATP-dep_Prtase_HsIV_su"/>
</dbReference>
<feature type="binding site" evidence="11">
    <location>
        <position position="167"/>
    </location>
    <ligand>
        <name>Na(+)</name>
        <dbReference type="ChEBI" id="CHEBI:29101"/>
    </ligand>
</feature>
<dbReference type="HAMAP" id="MF_00248">
    <property type="entry name" value="HslV"/>
    <property type="match status" value="1"/>
</dbReference>
<dbReference type="Proteomes" id="UP000476030">
    <property type="component" value="Unassembled WGS sequence"/>
</dbReference>
<keyword evidence="11" id="KW-0479">Metal-binding</keyword>
<dbReference type="GO" id="GO:0004298">
    <property type="term" value="F:threonine-type endopeptidase activity"/>
    <property type="evidence" value="ECO:0007669"/>
    <property type="project" value="UniProtKB-KW"/>
</dbReference>
<comment type="caution">
    <text evidence="12">The sequence shown here is derived from an EMBL/GenBank/DDBJ whole genome shotgun (WGS) entry which is preliminary data.</text>
</comment>
<reference evidence="12 13" key="1">
    <citation type="submission" date="2019-12" db="EMBL/GenBank/DDBJ databases">
        <title>Snethiella sp. nov. sp. isolated from sea sand.</title>
        <authorList>
            <person name="Kim J."/>
            <person name="Jeong S.E."/>
            <person name="Jung H.S."/>
            <person name="Jeon C.O."/>
        </authorList>
    </citation>
    <scope>NUCLEOTIDE SEQUENCE [LARGE SCALE GENOMIC DNA]</scope>
    <source>
        <strain evidence="12 13">DP05</strain>
    </source>
</reference>
<name>A0A6L8W5X5_9PROT</name>
<feature type="active site" evidence="11">
    <location>
        <position position="11"/>
    </location>
</feature>
<evidence type="ECO:0000256" key="10">
    <source>
        <dbReference type="ARBA" id="ARBA00074399"/>
    </source>
</evidence>
<comment type="function">
    <text evidence="11">Protease subunit of a proteasome-like degradation complex believed to be a general protein degrading machinery.</text>
</comment>
<gene>
    <name evidence="11 12" type="primary">hslV</name>
    <name evidence="12" type="ORF">GQE98_04500</name>
</gene>
<comment type="activity regulation">
    <text evidence="11">Allosterically activated by HslU binding.</text>
</comment>
<evidence type="ECO:0000256" key="3">
    <source>
        <dbReference type="ARBA" id="ARBA00022670"/>
    </source>
</evidence>
<keyword evidence="2 11" id="KW-0021">Allosteric enzyme</keyword>